<gene>
    <name evidence="2" type="ORF">MM415B01502_0021</name>
</gene>
<feature type="region of interest" description="Disordered" evidence="1">
    <location>
        <begin position="62"/>
        <end position="86"/>
    </location>
</feature>
<dbReference type="EMBL" id="MT141308">
    <property type="protein sequence ID" value="QJA58108.1"/>
    <property type="molecule type" value="Genomic_DNA"/>
</dbReference>
<dbReference type="AlphaFoldDB" id="A0A6M3ILP6"/>
<protein>
    <submittedName>
        <fullName evidence="2">Uncharacterized protein</fullName>
    </submittedName>
</protein>
<reference evidence="2" key="1">
    <citation type="submission" date="2020-03" db="EMBL/GenBank/DDBJ databases">
        <title>The deep terrestrial virosphere.</title>
        <authorList>
            <person name="Holmfeldt K."/>
            <person name="Nilsson E."/>
            <person name="Simone D."/>
            <person name="Lopez-Fernandez M."/>
            <person name="Wu X."/>
            <person name="de Brujin I."/>
            <person name="Lundin D."/>
            <person name="Andersson A."/>
            <person name="Bertilsson S."/>
            <person name="Dopson M."/>
        </authorList>
    </citation>
    <scope>NUCLEOTIDE SEQUENCE</scope>
    <source>
        <strain evidence="2">MM415B01502</strain>
    </source>
</reference>
<proteinExistence type="predicted"/>
<evidence type="ECO:0000313" key="2">
    <source>
        <dbReference type="EMBL" id="QJA58108.1"/>
    </source>
</evidence>
<evidence type="ECO:0000256" key="1">
    <source>
        <dbReference type="SAM" id="MobiDB-lite"/>
    </source>
</evidence>
<organism evidence="2">
    <name type="scientific">viral metagenome</name>
    <dbReference type="NCBI Taxonomy" id="1070528"/>
    <lineage>
        <taxon>unclassified sequences</taxon>
        <taxon>metagenomes</taxon>
        <taxon>organismal metagenomes</taxon>
    </lineage>
</organism>
<name>A0A6M3ILP6_9ZZZZ</name>
<sequence length="86" mass="9811">MKTKETTVSVSVPYKFADFMYGKVELGDTMTLDGGEDETVVRRARFCELRDEAKEMARMMTMGDEKSDKFAPAPAGYEGPSRRRRF</sequence>
<accession>A0A6M3ILP6</accession>